<organism evidence="2 3">
    <name type="scientific">Hydrobacter penzbergensis</name>
    <dbReference type="NCBI Taxonomy" id="1235997"/>
    <lineage>
        <taxon>Bacteria</taxon>
        <taxon>Pseudomonadati</taxon>
        <taxon>Bacteroidota</taxon>
        <taxon>Chitinophagia</taxon>
        <taxon>Chitinophagales</taxon>
        <taxon>Chitinophagaceae</taxon>
        <taxon>Hydrobacter</taxon>
    </lineage>
</organism>
<keyword evidence="1" id="KW-0472">Membrane</keyword>
<evidence type="ECO:0000256" key="1">
    <source>
        <dbReference type="SAM" id="Phobius"/>
    </source>
</evidence>
<dbReference type="EMBL" id="FNNO01000002">
    <property type="protein sequence ID" value="SDW34815.1"/>
    <property type="molecule type" value="Genomic_DNA"/>
</dbReference>
<comment type="caution">
    <text evidence="2">The sequence shown here is derived from an EMBL/GenBank/DDBJ whole genome shotgun (WGS) entry which is preliminary data.</text>
</comment>
<name>A0A8X8IDL4_9BACT</name>
<feature type="transmembrane region" description="Helical" evidence="1">
    <location>
        <begin position="161"/>
        <end position="182"/>
    </location>
</feature>
<gene>
    <name evidence="2" type="ORF">SAMN05444410_10263</name>
</gene>
<dbReference type="Proteomes" id="UP000198711">
    <property type="component" value="Unassembled WGS sequence"/>
</dbReference>
<protein>
    <recommendedName>
        <fullName evidence="4">N-terminal 7TM region of histidine kinase</fullName>
    </recommendedName>
</protein>
<feature type="transmembrane region" description="Helical" evidence="1">
    <location>
        <begin position="65"/>
        <end position="84"/>
    </location>
</feature>
<accession>A0A8X8IDL4</accession>
<keyword evidence="1" id="KW-1133">Transmembrane helix</keyword>
<feature type="transmembrane region" description="Helical" evidence="1">
    <location>
        <begin position="121"/>
        <end position="141"/>
    </location>
</feature>
<reference evidence="2 3" key="1">
    <citation type="submission" date="2016-10" db="EMBL/GenBank/DDBJ databases">
        <authorList>
            <person name="Varghese N."/>
            <person name="Submissions S."/>
        </authorList>
    </citation>
    <scope>NUCLEOTIDE SEQUENCE [LARGE SCALE GENOMIC DNA]</scope>
    <source>
        <strain evidence="2 3">DSM 25353</strain>
    </source>
</reference>
<evidence type="ECO:0008006" key="4">
    <source>
        <dbReference type="Google" id="ProtNLM"/>
    </source>
</evidence>
<feature type="transmembrane region" description="Helical" evidence="1">
    <location>
        <begin position="96"/>
        <end position="114"/>
    </location>
</feature>
<feature type="transmembrane region" description="Helical" evidence="1">
    <location>
        <begin position="194"/>
        <end position="217"/>
    </location>
</feature>
<feature type="transmembrane region" description="Helical" evidence="1">
    <location>
        <begin position="28"/>
        <end position="53"/>
    </location>
</feature>
<dbReference type="AlphaFoldDB" id="A0A8X8IDL4"/>
<keyword evidence="3" id="KW-1185">Reference proteome</keyword>
<evidence type="ECO:0000313" key="3">
    <source>
        <dbReference type="Proteomes" id="UP000198711"/>
    </source>
</evidence>
<evidence type="ECO:0000313" key="2">
    <source>
        <dbReference type="EMBL" id="SDW34815.1"/>
    </source>
</evidence>
<keyword evidence="1" id="KW-0812">Transmembrane</keyword>
<proteinExistence type="predicted"/>
<sequence>MRIELNHIVELICLLAALWNYKFLKGTIYFYFIYYLAFILYAELGAGYFKYVISPTLKPEERDNTHIYVWVVIVMLGFLSYFLYTEIKNAFFRKLIVVFTSLLAFYFLSLFFFFKHYIEPFFYGYTVAGLYLTLLCCVYFYELFLYSEEGDSILTLPPFWIASGIFIFFTGTSLSFVMHSILKNPSMRIMGLPLYSFISQVLSVLLYGSPVVAFVLIRKKQTKLLSSEMHKTAIK</sequence>